<dbReference type="EMBL" id="DAEPXK010000010">
    <property type="protein sequence ID" value="HBH1541910.1"/>
    <property type="molecule type" value="Genomic_DNA"/>
</dbReference>
<dbReference type="PATRIC" id="fig|1496.1373.peg.1420"/>
<dbReference type="EMBL" id="LK932517">
    <property type="protein sequence ID" value="CDS87936.1"/>
    <property type="molecule type" value="Genomic_DNA"/>
</dbReference>
<dbReference type="Proteomes" id="UP000411588">
    <property type="component" value="Unassembled WGS sequence"/>
</dbReference>
<evidence type="ECO:0000313" key="4">
    <source>
        <dbReference type="EMBL" id="SJR95249.1"/>
    </source>
</evidence>
<dbReference type="AlphaFoldDB" id="A0A069AHI8"/>
<evidence type="ECO:0000313" key="5">
    <source>
        <dbReference type="EMBL" id="VFD30611.1"/>
    </source>
</evidence>
<evidence type="ECO:0000313" key="1">
    <source>
        <dbReference type="EMBL" id="CDS87251.1"/>
    </source>
</evidence>
<accession>A0A069AHI8</accession>
<evidence type="ECO:0000313" key="2">
    <source>
        <dbReference type="EMBL" id="CDS87936.1"/>
    </source>
</evidence>
<reference evidence="3" key="4">
    <citation type="submission" date="2021-06" db="EMBL/GenBank/DDBJ databases">
        <authorList>
            <consortium name="NCBI Pathogen Detection Project"/>
        </authorList>
    </citation>
    <scope>NUCLEOTIDE SEQUENCE</scope>
    <source>
        <strain evidence="3">HN1000</strain>
    </source>
</reference>
<name>A0A069AHI8_CLODI</name>
<keyword evidence="3" id="KW-0808">Transferase</keyword>
<dbReference type="Proteomes" id="UP000189137">
    <property type="component" value="Unassembled WGS sequence"/>
</dbReference>
<dbReference type="EMBL" id="FUPS01000002">
    <property type="protein sequence ID" value="SJR95249.1"/>
    <property type="molecule type" value="Genomic_DNA"/>
</dbReference>
<evidence type="ECO:0000313" key="6">
    <source>
        <dbReference type="Proteomes" id="UP000189137"/>
    </source>
</evidence>
<keyword evidence="3" id="KW-0418">Kinase</keyword>
<organism evidence="2">
    <name type="scientific">Clostridioides difficile</name>
    <name type="common">Peptoclostridium difficile</name>
    <dbReference type="NCBI Taxonomy" id="1496"/>
    <lineage>
        <taxon>Bacteria</taxon>
        <taxon>Bacillati</taxon>
        <taxon>Bacillota</taxon>
        <taxon>Clostridia</taxon>
        <taxon>Peptostreptococcales</taxon>
        <taxon>Peptostreptococcaceae</taxon>
        <taxon>Clostridioides</taxon>
    </lineage>
</organism>
<reference evidence="3" key="2">
    <citation type="journal article" date="2018" name="Genome Biol.">
        <title>SKESA: strategic k-mer extension for scrupulous assemblies.</title>
        <authorList>
            <person name="Souvorov A."/>
            <person name="Agarwala R."/>
            <person name="Lipman D.J."/>
        </authorList>
    </citation>
    <scope>NUCLEOTIDE SEQUENCE</scope>
    <source>
        <strain evidence="3">HN1000</strain>
    </source>
</reference>
<protein>
    <submittedName>
        <fullName evidence="3">Kinase</fullName>
    </submittedName>
</protein>
<dbReference type="RefSeq" id="WP_003435278.1">
    <property type="nucleotide sequence ID" value="NZ_AP031492.1"/>
</dbReference>
<dbReference type="GO" id="GO:0016301">
    <property type="term" value="F:kinase activity"/>
    <property type="evidence" value="ECO:0007669"/>
    <property type="project" value="UniProtKB-KW"/>
</dbReference>
<dbReference type="Proteomes" id="UP000878956">
    <property type="component" value="Unassembled WGS sequence"/>
</dbReference>
<evidence type="ECO:0000313" key="7">
    <source>
        <dbReference type="Proteomes" id="UP000411588"/>
    </source>
</evidence>
<reference evidence="2" key="1">
    <citation type="submission" date="2014-07" db="EMBL/GenBank/DDBJ databases">
        <authorList>
            <person name="Monot Marc"/>
        </authorList>
    </citation>
    <scope>NUCLEOTIDE SEQUENCE</scope>
    <source>
        <strain evidence="1">7032994</strain>
    </source>
</reference>
<gene>
    <name evidence="2" type="ORF">BN1096_630109</name>
    <name evidence="1" type="ORF">BN1097_620106</name>
    <name evidence="3" type="ORF">KRM00_001386</name>
    <name evidence="5" type="ORF">SAMEA1402399_01152</name>
    <name evidence="4" type="ORF">SAMEA3375112_00818</name>
</gene>
<proteinExistence type="predicted"/>
<evidence type="ECO:0000313" key="3">
    <source>
        <dbReference type="EMBL" id="HBH1541910.1"/>
    </source>
</evidence>
<dbReference type="EMBL" id="CAADAN010000003">
    <property type="protein sequence ID" value="VFD30611.1"/>
    <property type="molecule type" value="Genomic_DNA"/>
</dbReference>
<dbReference type="EMBL" id="LK932401">
    <property type="protein sequence ID" value="CDS87251.1"/>
    <property type="molecule type" value="Genomic_DNA"/>
</dbReference>
<reference evidence="5 7" key="3">
    <citation type="submission" date="2019-02" db="EMBL/GenBank/DDBJ databases">
        <authorList>
            <consortium name="Pathogen Informatics"/>
        </authorList>
    </citation>
    <scope>NUCLEOTIDE SEQUENCE [LARGE SCALE GENOMIC DNA]</scope>
    <source>
        <strain evidence="5">Clo34</strain>
        <strain evidence="7">clo34</strain>
        <strain evidence="4 6">VRECD0157</strain>
    </source>
</reference>
<sequence length="291" mass="34079">MITFDVNGAIIRFDDTKNNYNKIRKIFKLYALEISKNFERDCLNSFQNLKQISDRGLSLGEKYIEESFKKGIETIVSFGIITIDIDTFKSVYCEKYLDFKRLFNNLNKTFIIPNKNKKNGHASFLEIESTIKKMSNYLYNDCFKIHYAVVDALIENRITAVHSYIDEESIKKSNALFNNYKDGFIGKADECKVVKQIITLNPYREDVYEFLVKEDGDFSKEIERLTEFLGYDIREYKASLMDIYINELMESDENDVENAKEKIEKYARYIGCSDENLYVARVNAIYTFANA</sequence>